<gene>
    <name evidence="2" type="ORF">LTRI10_LOCUS6008</name>
</gene>
<sequence>MDNILTHSYYLHLFLYLLLSSILLRAHKKHSNNMYSSCDKGRSPMATVCVSDVDLMRNNQVRIERGGICEGRQYVIEDEFCQ</sequence>
<reference evidence="2 3" key="1">
    <citation type="submission" date="2024-04" db="EMBL/GenBank/DDBJ databases">
        <authorList>
            <person name="Fracassetti M."/>
        </authorList>
    </citation>
    <scope>NUCLEOTIDE SEQUENCE [LARGE SCALE GENOMIC DNA]</scope>
</reference>
<evidence type="ECO:0000256" key="1">
    <source>
        <dbReference type="SAM" id="Phobius"/>
    </source>
</evidence>
<dbReference type="Proteomes" id="UP001497516">
    <property type="component" value="Chromosome 10"/>
</dbReference>
<evidence type="ECO:0000313" key="2">
    <source>
        <dbReference type="EMBL" id="CAL1358454.1"/>
    </source>
</evidence>
<keyword evidence="3" id="KW-1185">Reference proteome</keyword>
<keyword evidence="1" id="KW-0472">Membrane</keyword>
<dbReference type="AlphaFoldDB" id="A0AAV2CQU6"/>
<organism evidence="2 3">
    <name type="scientific">Linum trigynum</name>
    <dbReference type="NCBI Taxonomy" id="586398"/>
    <lineage>
        <taxon>Eukaryota</taxon>
        <taxon>Viridiplantae</taxon>
        <taxon>Streptophyta</taxon>
        <taxon>Embryophyta</taxon>
        <taxon>Tracheophyta</taxon>
        <taxon>Spermatophyta</taxon>
        <taxon>Magnoliopsida</taxon>
        <taxon>eudicotyledons</taxon>
        <taxon>Gunneridae</taxon>
        <taxon>Pentapetalae</taxon>
        <taxon>rosids</taxon>
        <taxon>fabids</taxon>
        <taxon>Malpighiales</taxon>
        <taxon>Linaceae</taxon>
        <taxon>Linum</taxon>
    </lineage>
</organism>
<protein>
    <submittedName>
        <fullName evidence="2">Uncharacterized protein</fullName>
    </submittedName>
</protein>
<evidence type="ECO:0000313" key="3">
    <source>
        <dbReference type="Proteomes" id="UP001497516"/>
    </source>
</evidence>
<dbReference type="EMBL" id="OZ034814">
    <property type="protein sequence ID" value="CAL1358454.1"/>
    <property type="molecule type" value="Genomic_DNA"/>
</dbReference>
<feature type="transmembrane region" description="Helical" evidence="1">
    <location>
        <begin position="6"/>
        <end position="24"/>
    </location>
</feature>
<proteinExistence type="predicted"/>
<keyword evidence="1" id="KW-1133">Transmembrane helix</keyword>
<name>A0AAV2CQU6_9ROSI</name>
<accession>A0AAV2CQU6</accession>
<keyword evidence="1" id="KW-0812">Transmembrane</keyword>